<dbReference type="RefSeq" id="WP_171318901.1">
    <property type="nucleotide sequence ID" value="NZ_JABFCY010000014.1"/>
</dbReference>
<evidence type="ECO:0008006" key="3">
    <source>
        <dbReference type="Google" id="ProtNLM"/>
    </source>
</evidence>
<organism evidence="1 2">
    <name type="scientific">Ochrobactrum soli</name>
    <dbReference type="NCBI Taxonomy" id="2448455"/>
    <lineage>
        <taxon>Bacteria</taxon>
        <taxon>Pseudomonadati</taxon>
        <taxon>Pseudomonadota</taxon>
        <taxon>Alphaproteobacteria</taxon>
        <taxon>Hyphomicrobiales</taxon>
        <taxon>Brucellaceae</taxon>
        <taxon>Brucella/Ochrobactrum group</taxon>
        <taxon>Ochrobactrum</taxon>
    </lineage>
</organism>
<name>A0A849KZH1_9HYPH</name>
<dbReference type="PROSITE" id="PS51257">
    <property type="entry name" value="PROKAR_LIPOPROTEIN"/>
    <property type="match status" value="1"/>
</dbReference>
<dbReference type="Proteomes" id="UP000574931">
    <property type="component" value="Unassembled WGS sequence"/>
</dbReference>
<dbReference type="AlphaFoldDB" id="A0A849KZH1"/>
<sequence>MRTISEQEQRSLKAATDGAYVLGGGISCLLPFTRVGVSTLSKYASYNDEHHDSFIPTDVAIEIDRRAKSPVIVRAMAALLGFDLVPVAASDAELSQSPLPLSEKDAHRVMSESMDVSQAILTALDDGRIDALERRGIAKELRESIRAQEDVLRRLEAS</sequence>
<dbReference type="EMBL" id="JABFCY010000014">
    <property type="protein sequence ID" value="NNU62452.1"/>
    <property type="molecule type" value="Genomic_DNA"/>
</dbReference>
<evidence type="ECO:0000313" key="2">
    <source>
        <dbReference type="Proteomes" id="UP000574931"/>
    </source>
</evidence>
<comment type="caution">
    <text evidence="1">The sequence shown here is derived from an EMBL/GenBank/DDBJ whole genome shotgun (WGS) entry which is preliminary data.</text>
</comment>
<keyword evidence="2" id="KW-1185">Reference proteome</keyword>
<dbReference type="Pfam" id="PF06892">
    <property type="entry name" value="Phage_CP76"/>
    <property type="match status" value="1"/>
</dbReference>
<protein>
    <recommendedName>
        <fullName evidence="3">Phage protein</fullName>
    </recommendedName>
</protein>
<dbReference type="InterPro" id="IPR009679">
    <property type="entry name" value="Phage_186_CII-like"/>
</dbReference>
<dbReference type="GO" id="GO:0003677">
    <property type="term" value="F:DNA binding"/>
    <property type="evidence" value="ECO:0007669"/>
    <property type="project" value="InterPro"/>
</dbReference>
<accession>A0A849KZH1</accession>
<reference evidence="1 2" key="1">
    <citation type="submission" date="2020-05" db="EMBL/GenBank/DDBJ databases">
        <title>Draft Genome Sequence of Ochrobactrum soli Isolated from Stable Fly Gut.</title>
        <authorList>
            <person name="Pileggi M.T."/>
            <person name="Vazhakkala L.J."/>
            <person name="Wong C.N."/>
        </authorList>
    </citation>
    <scope>NUCLEOTIDE SEQUENCE [LARGE SCALE GENOMIC DNA]</scope>
    <source>
        <strain evidence="1 2">MTP-C0764</strain>
    </source>
</reference>
<evidence type="ECO:0000313" key="1">
    <source>
        <dbReference type="EMBL" id="NNU62452.1"/>
    </source>
</evidence>
<gene>
    <name evidence="1" type="ORF">HKX02_19645</name>
</gene>
<proteinExistence type="predicted"/>